<keyword evidence="2" id="KW-1185">Reference proteome</keyword>
<gene>
    <name evidence="1" type="ordered locus">SMU_1047c</name>
</gene>
<dbReference type="STRING" id="210007.SMU_1047c"/>
<accession>Q8DU96</accession>
<dbReference type="Proteomes" id="UP000002512">
    <property type="component" value="Chromosome"/>
</dbReference>
<reference evidence="1 2" key="1">
    <citation type="journal article" date="2002" name="Proc. Natl. Acad. Sci. U.S.A.">
        <title>Genome sequence of Streptococcus mutans UA159, a cariogenic dental pathogen.</title>
        <authorList>
            <person name="Ajdic D."/>
            <person name="McShan W.M."/>
            <person name="McLaughlin R.E."/>
            <person name="Savic G."/>
            <person name="Chang J."/>
            <person name="Carson M.B."/>
            <person name="Primeaux C."/>
            <person name="Tian R."/>
            <person name="Kenton S."/>
            <person name="Jia H."/>
            <person name="Lin S."/>
            <person name="Qian Y."/>
            <person name="Li S."/>
            <person name="Zhu H."/>
            <person name="Najar F."/>
            <person name="Lai H."/>
            <person name="White J."/>
            <person name="Roe B.A."/>
            <person name="Ferretti J.J."/>
        </authorList>
    </citation>
    <scope>NUCLEOTIDE SEQUENCE [LARGE SCALE GENOMIC DNA]</scope>
    <source>
        <strain evidence="2">ATCC 700610 / UA159</strain>
    </source>
</reference>
<sequence>MVHLFSFVKLIYYDIMKYSIEEKVFFESPVGEIIQ</sequence>
<dbReference type="KEGG" id="smu:SMU_1047c"/>
<dbReference type="AlphaFoldDB" id="Q8DU96"/>
<protein>
    <submittedName>
        <fullName evidence="1">Uncharacterized protein</fullName>
    </submittedName>
</protein>
<dbReference type="HOGENOM" id="CLU_3367670_0_0_9"/>
<dbReference type="EMBL" id="AE014133">
    <property type="protein sequence ID" value="AAN58746.1"/>
    <property type="molecule type" value="Genomic_DNA"/>
</dbReference>
<proteinExistence type="predicted"/>
<evidence type="ECO:0000313" key="1">
    <source>
        <dbReference type="EMBL" id="AAN58746.1"/>
    </source>
</evidence>
<name>Q8DU96_STRMU</name>
<evidence type="ECO:0000313" key="2">
    <source>
        <dbReference type="Proteomes" id="UP000002512"/>
    </source>
</evidence>
<organism evidence="1 2">
    <name type="scientific">Streptococcus mutans serotype c (strain ATCC 700610 / UA159)</name>
    <dbReference type="NCBI Taxonomy" id="210007"/>
    <lineage>
        <taxon>Bacteria</taxon>
        <taxon>Bacillati</taxon>
        <taxon>Bacillota</taxon>
        <taxon>Bacilli</taxon>
        <taxon>Lactobacillales</taxon>
        <taxon>Streptococcaceae</taxon>
        <taxon>Streptococcus</taxon>
    </lineage>
</organism>